<evidence type="ECO:0000256" key="14">
    <source>
        <dbReference type="ARBA" id="ARBA00022884"/>
    </source>
</evidence>
<evidence type="ECO:0000256" key="4">
    <source>
        <dbReference type="ARBA" id="ARBA00022519"/>
    </source>
</evidence>
<dbReference type="InterPro" id="IPR003029">
    <property type="entry name" value="S1_domain"/>
</dbReference>
<evidence type="ECO:0000256" key="12">
    <source>
        <dbReference type="ARBA" id="ARBA00022833"/>
    </source>
</evidence>
<keyword evidence="4 16" id="KW-0997">Cell inner membrane</keyword>
<feature type="binding site" evidence="16">
    <location>
        <position position="405"/>
    </location>
    <ligand>
        <name>Zn(2+)</name>
        <dbReference type="ChEBI" id="CHEBI:29105"/>
        <note>ligand shared between dimeric partners</note>
    </ligand>
</feature>
<dbReference type="GO" id="GO:0000049">
    <property type="term" value="F:tRNA binding"/>
    <property type="evidence" value="ECO:0007669"/>
    <property type="project" value="UniProtKB-KW"/>
</dbReference>
<comment type="similarity">
    <text evidence="16">Belongs to the RNase E/G family. RNase E subfamily.</text>
</comment>
<keyword evidence="6 16" id="KW-0819">tRNA processing</keyword>
<comment type="similarity">
    <text evidence="1">Belongs to the RNase E/G family. RNase G subfamily.</text>
</comment>
<evidence type="ECO:0000313" key="19">
    <source>
        <dbReference type="EMBL" id="KFB75065.1"/>
    </source>
</evidence>
<keyword evidence="14 16" id="KW-0694">RNA-binding</keyword>
<dbReference type="PROSITE" id="PS50126">
    <property type="entry name" value="S1"/>
    <property type="match status" value="1"/>
</dbReference>
<evidence type="ECO:0000256" key="17">
    <source>
        <dbReference type="SAM" id="MobiDB-lite"/>
    </source>
</evidence>
<evidence type="ECO:0000256" key="15">
    <source>
        <dbReference type="ARBA" id="ARBA00023136"/>
    </source>
</evidence>
<feature type="compositionally biased region" description="Low complexity" evidence="17">
    <location>
        <begin position="683"/>
        <end position="700"/>
    </location>
</feature>
<dbReference type="EMBL" id="JDST02000107">
    <property type="protein sequence ID" value="KFB75065.1"/>
    <property type="molecule type" value="Genomic_DNA"/>
</dbReference>
<feature type="binding site" evidence="16">
    <location>
        <position position="301"/>
    </location>
    <ligand>
        <name>Mg(2+)</name>
        <dbReference type="ChEBI" id="CHEBI:18420"/>
        <note>catalytic</note>
    </ligand>
</feature>
<keyword evidence="2 16" id="KW-1003">Cell membrane</keyword>
<proteinExistence type="inferred from homology"/>
<dbReference type="RefSeq" id="WP_034952830.1">
    <property type="nucleotide sequence ID" value="NZ_JDST02000107.1"/>
</dbReference>
<evidence type="ECO:0000256" key="5">
    <source>
        <dbReference type="ARBA" id="ARBA00022552"/>
    </source>
</evidence>
<evidence type="ECO:0000256" key="8">
    <source>
        <dbReference type="ARBA" id="ARBA00022723"/>
    </source>
</evidence>
<dbReference type="SUPFAM" id="SSF50249">
    <property type="entry name" value="Nucleic acid-binding proteins"/>
    <property type="match status" value="1"/>
</dbReference>
<dbReference type="EC" id="3.1.26.12" evidence="16"/>
<feature type="domain" description="S1 motif" evidence="18">
    <location>
        <begin position="39"/>
        <end position="118"/>
    </location>
</feature>
<comment type="cofactor">
    <cofactor evidence="16">
        <name>Zn(2+)</name>
        <dbReference type="ChEBI" id="CHEBI:29105"/>
    </cofactor>
    <text evidence="16">Binds 2 Zn(2+) ions per homotetramer.</text>
</comment>
<evidence type="ECO:0000256" key="6">
    <source>
        <dbReference type="ARBA" id="ARBA00022694"/>
    </source>
</evidence>
<keyword evidence="20" id="KW-1185">Reference proteome</keyword>
<evidence type="ECO:0000256" key="10">
    <source>
        <dbReference type="ARBA" id="ARBA00022759"/>
    </source>
</evidence>
<feature type="compositionally biased region" description="Basic and acidic residues" evidence="17">
    <location>
        <begin position="637"/>
        <end position="665"/>
    </location>
</feature>
<comment type="function">
    <text evidence="16">Endoribonuclease that plays a central role in RNA processing and decay. Required for the maturation of 5S and 16S rRNAs and the majority of tRNAs. Also involved in the degradation of most mRNAs.</text>
</comment>
<dbReference type="CDD" id="cd04453">
    <property type="entry name" value="S1_RNase_E"/>
    <property type="match status" value="1"/>
</dbReference>
<keyword evidence="12 16" id="KW-0862">Zinc</keyword>
<evidence type="ECO:0000256" key="1">
    <source>
        <dbReference type="ARBA" id="ARBA00005663"/>
    </source>
</evidence>
<dbReference type="GO" id="GO:0005737">
    <property type="term" value="C:cytoplasm"/>
    <property type="evidence" value="ECO:0007669"/>
    <property type="project" value="UniProtKB-SubCell"/>
</dbReference>
<evidence type="ECO:0000256" key="3">
    <source>
        <dbReference type="ARBA" id="ARBA00022490"/>
    </source>
</evidence>
<evidence type="ECO:0000313" key="20">
    <source>
        <dbReference type="Proteomes" id="UP000021315"/>
    </source>
</evidence>
<dbReference type="Gene3D" id="2.40.50.140">
    <property type="entry name" value="Nucleic acid-binding proteins"/>
    <property type="match status" value="1"/>
</dbReference>
<dbReference type="InterPro" id="IPR028878">
    <property type="entry name" value="RNase_E"/>
</dbReference>
<keyword evidence="5 16" id="KW-0698">rRNA processing</keyword>
<evidence type="ECO:0000256" key="7">
    <source>
        <dbReference type="ARBA" id="ARBA00022722"/>
    </source>
</evidence>
<keyword evidence="10 16" id="KW-0255">Endonuclease</keyword>
<dbReference type="InterPro" id="IPR012340">
    <property type="entry name" value="NA-bd_OB-fold"/>
</dbReference>
<feature type="binding site" evidence="16">
    <location>
        <position position="344"/>
    </location>
    <ligand>
        <name>Mg(2+)</name>
        <dbReference type="ChEBI" id="CHEBI:18420"/>
        <note>catalytic</note>
    </ligand>
</feature>
<keyword evidence="8 16" id="KW-0479">Metal-binding</keyword>
<dbReference type="SMART" id="SM00316">
    <property type="entry name" value="S1"/>
    <property type="match status" value="1"/>
</dbReference>
<dbReference type="AlphaFoldDB" id="A0A080M3W6"/>
<evidence type="ECO:0000259" key="18">
    <source>
        <dbReference type="PROSITE" id="PS50126"/>
    </source>
</evidence>
<dbReference type="FunFam" id="2.40.50.140:FF:000040">
    <property type="entry name" value="Ribonuclease E"/>
    <property type="match status" value="1"/>
</dbReference>
<dbReference type="InterPro" id="IPR048583">
    <property type="entry name" value="RNase_E_G_thioredoxin-like"/>
</dbReference>
<dbReference type="GO" id="GO:0019843">
    <property type="term" value="F:rRNA binding"/>
    <property type="evidence" value="ECO:0007669"/>
    <property type="project" value="UniProtKB-KW"/>
</dbReference>
<keyword evidence="13 16" id="KW-0460">Magnesium</keyword>
<dbReference type="GO" id="GO:0008995">
    <property type="term" value="F:ribonuclease E activity"/>
    <property type="evidence" value="ECO:0007669"/>
    <property type="project" value="UniProtKB-EC"/>
</dbReference>
<sequence length="941" mass="103189">MKRMLFNATQAEELRVAIVDGQKLIDLDIESANKEQKKSNIYKAVITRIEPSLEAAFVDYGSERHGFLPFKEVARTFFQPGVESGRASIKEALREGQELIVQVDKDERGNKGAALTTFISLAGRYLVLMPNNPRGGGVSRRVEGDERTELREVMDQLQVPLGMSLIARTAAIGRNAEELQWDLNYLLQLWKAIEAAAQQQRGAFLIYQEGSLVIRAIRDYFQPDIGEILIDTDEVFEQAQKFMEHVMPGTVNRIKRYRDDVPLFSRFQIEHQIESAYSRQVTLPSGGAIVIDHTEALVSVDVNSGRSTRGADIEETALKTNLEAAEEVARQLRLRDLGGLIIIDFIDMENQRNQREVENRVREALRFDRARVQTGKISRFGLFELSRQRLRPALAETSYIPCPRCSGTGHIRSTESAALHILRILEEEAMKDNTAAVQAQVPVDVATFLLNEKRTEVQAIEQRHKVTVMLIPNIHLETPQHTFVRLRQDEAGPELLQQASYRMVALPTEEEHKNVVSTGGETRAPRAEAAIKGVTPSQPAPIATERVSSDVKKPVTAGSHFWKKIISWFRHQPAAVPEPSQPTPASASAREWPRDNRRSGVRGPRRDETRDLPETRVNRDAKEMSPQTHTAATARSEAQRPREARAPNEPSVAREPRRPRSERKPPSAASVTANTEIMPAAPPARAVSVPEQIGDDPGSMPRRRGRRGGRRERSERIENPAAVQDLASAAVSPITTDMVTAVLSVEPLPVLPGEPGTTLAAQDISQPATAIAGTPPAITAETFSTAVASSEASCPVAVPAALVDASDAGDTPATVEIASTVVAPEAAAFVTTPPMIDAQPLFVEQHGVESQAALLAAANIGLSPSLPEAGEPVEPPVARPLAPSIQQAITGSGLIMIETRKDQVQTPSPESDPIAAPRPPRRRRVSVVIPDEPLVMIETRK</sequence>
<evidence type="ECO:0000256" key="11">
    <source>
        <dbReference type="ARBA" id="ARBA00022801"/>
    </source>
</evidence>
<keyword evidence="16" id="KW-0820">tRNA-binding</keyword>
<dbReference type="HAMAP" id="MF_00970">
    <property type="entry name" value="RNase_E"/>
    <property type="match status" value="1"/>
</dbReference>
<dbReference type="Pfam" id="PF10150">
    <property type="entry name" value="RNase_E_G"/>
    <property type="match status" value="1"/>
</dbReference>
<comment type="catalytic activity">
    <reaction evidence="16">
        <text>Endonucleolytic cleavage of single-stranded RNA in A- and U-rich regions.</text>
        <dbReference type="EC" id="3.1.26.12"/>
    </reaction>
</comment>
<comment type="subcellular location">
    <subcellularLocation>
        <location evidence="16">Cytoplasm</location>
    </subcellularLocation>
    <subcellularLocation>
        <location evidence="16">Cell inner membrane</location>
        <topology evidence="16">Peripheral membrane protein</topology>
        <orientation evidence="16">Cytoplasmic side</orientation>
    </subcellularLocation>
</comment>
<evidence type="ECO:0000256" key="9">
    <source>
        <dbReference type="ARBA" id="ARBA00022730"/>
    </source>
</evidence>
<feature type="compositionally biased region" description="Basic and acidic residues" evidence="17">
    <location>
        <begin position="591"/>
        <end position="623"/>
    </location>
</feature>
<keyword evidence="3 16" id="KW-0963">Cytoplasm</keyword>
<keyword evidence="9 16" id="KW-0699">rRNA-binding</keyword>
<keyword evidence="11 16" id="KW-0378">Hydrolase</keyword>
<reference evidence="19" key="1">
    <citation type="submission" date="2014-02" db="EMBL/GenBank/DDBJ databases">
        <title>Expanding our view of genomic diversity in Candidatus Accumulibacter clades.</title>
        <authorList>
            <person name="Skennerton C.T."/>
            <person name="Barr J.J."/>
            <person name="Slater F.R."/>
            <person name="Bond P.L."/>
            <person name="Tyson G.W."/>
        </authorList>
    </citation>
    <scope>NUCLEOTIDE SEQUENCE [LARGE SCALE GENOMIC DNA]</scope>
</reference>
<evidence type="ECO:0000256" key="2">
    <source>
        <dbReference type="ARBA" id="ARBA00022475"/>
    </source>
</evidence>
<dbReference type="GO" id="GO:0008270">
    <property type="term" value="F:zinc ion binding"/>
    <property type="evidence" value="ECO:0007669"/>
    <property type="project" value="UniProtKB-UniRule"/>
</dbReference>
<organism evidence="19 20">
    <name type="scientific">Candidatus Accumulibacter cognatus</name>
    <dbReference type="NCBI Taxonomy" id="2954383"/>
    <lineage>
        <taxon>Bacteria</taxon>
        <taxon>Pseudomonadati</taxon>
        <taxon>Pseudomonadota</taxon>
        <taxon>Betaproteobacteria</taxon>
        <taxon>Candidatus Accumulibacter</taxon>
    </lineage>
</organism>
<dbReference type="GO" id="GO:0000287">
    <property type="term" value="F:magnesium ion binding"/>
    <property type="evidence" value="ECO:0007669"/>
    <property type="project" value="UniProtKB-UniRule"/>
</dbReference>
<comment type="subunit">
    <text evidence="16">Homotetramer formed by a dimer of dimers.</text>
</comment>
<dbReference type="GO" id="GO:0006402">
    <property type="term" value="P:mRNA catabolic process"/>
    <property type="evidence" value="ECO:0007669"/>
    <property type="project" value="UniProtKB-UniRule"/>
</dbReference>
<dbReference type="Pfam" id="PF00575">
    <property type="entry name" value="S1"/>
    <property type="match status" value="1"/>
</dbReference>
<dbReference type="GO" id="GO:0009898">
    <property type="term" value="C:cytoplasmic side of plasma membrane"/>
    <property type="evidence" value="ECO:0007669"/>
    <property type="project" value="UniProtKB-UniRule"/>
</dbReference>
<gene>
    <name evidence="16 19" type="primary">rne</name>
    <name evidence="19" type="ORF">AW06_003920</name>
</gene>
<feature type="region of interest" description="Disordered" evidence="17">
    <location>
        <begin position="574"/>
        <end position="721"/>
    </location>
</feature>
<dbReference type="InterPro" id="IPR004659">
    <property type="entry name" value="RNase_E/G"/>
</dbReference>
<comment type="cofactor">
    <cofactor evidence="16">
        <name>Mg(2+)</name>
        <dbReference type="ChEBI" id="CHEBI:18420"/>
    </cofactor>
    <text evidence="16">Binds 1 Mg(2+) ion per subunit.</text>
</comment>
<comment type="caution">
    <text evidence="19">The sequence shown here is derived from an EMBL/GenBank/DDBJ whole genome shotgun (WGS) entry which is preliminary data.</text>
</comment>
<dbReference type="PANTHER" id="PTHR30001">
    <property type="entry name" value="RIBONUCLEASE"/>
    <property type="match status" value="1"/>
</dbReference>
<dbReference type="GO" id="GO:0006364">
    <property type="term" value="P:rRNA processing"/>
    <property type="evidence" value="ECO:0007669"/>
    <property type="project" value="UniProtKB-UniRule"/>
</dbReference>
<dbReference type="Proteomes" id="UP000021315">
    <property type="component" value="Unassembled WGS sequence"/>
</dbReference>
<feature type="region of interest" description="Disordered" evidence="17">
    <location>
        <begin position="900"/>
        <end position="927"/>
    </location>
</feature>
<dbReference type="Pfam" id="PF20833">
    <property type="entry name" value="RNase_E_G_Thio"/>
    <property type="match status" value="1"/>
</dbReference>
<keyword evidence="7 16" id="KW-0540">Nuclease</keyword>
<accession>A0A080M3W6</accession>
<evidence type="ECO:0000256" key="16">
    <source>
        <dbReference type="HAMAP-Rule" id="MF_00970"/>
    </source>
</evidence>
<dbReference type="GO" id="GO:0008033">
    <property type="term" value="P:tRNA processing"/>
    <property type="evidence" value="ECO:0007669"/>
    <property type="project" value="UniProtKB-UniRule"/>
</dbReference>
<feature type="compositionally biased region" description="Basic residues" evidence="17">
    <location>
        <begin position="701"/>
        <end position="710"/>
    </location>
</feature>
<keyword evidence="15 16" id="KW-0472">Membrane</keyword>
<dbReference type="InterPro" id="IPR019307">
    <property type="entry name" value="RNA-bd_AU-1/RNase_E/G"/>
</dbReference>
<name>A0A080M3W6_9PROT</name>
<protein>
    <recommendedName>
        <fullName evidence="16">Ribonuclease E</fullName>
        <shortName evidence="16">RNase E</shortName>
        <ecNumber evidence="16">3.1.26.12</ecNumber>
    </recommendedName>
</protein>
<dbReference type="NCBIfam" id="TIGR00757">
    <property type="entry name" value="RNaseEG"/>
    <property type="match status" value="1"/>
</dbReference>
<feature type="binding site" evidence="16">
    <location>
        <position position="402"/>
    </location>
    <ligand>
        <name>Zn(2+)</name>
        <dbReference type="ChEBI" id="CHEBI:29105"/>
        <note>ligand shared between dimeric partners</note>
    </ligand>
</feature>
<feature type="region of interest" description="Required for zinc-mediated homotetramerization and catalytic activity" evidence="16">
    <location>
        <begin position="402"/>
        <end position="405"/>
    </location>
</feature>
<dbReference type="PANTHER" id="PTHR30001:SF1">
    <property type="entry name" value="RIBONUCLEASE E_G-LIKE PROTEIN, CHLOROPLASTIC"/>
    <property type="match status" value="1"/>
</dbReference>
<dbReference type="STRING" id="1453999.AW06_003920"/>
<dbReference type="Gene3D" id="3.40.1260.20">
    <property type="entry name" value="Ribonuclease E, catalytic domain"/>
    <property type="match status" value="1"/>
</dbReference>
<evidence type="ECO:0000256" key="13">
    <source>
        <dbReference type="ARBA" id="ARBA00022842"/>
    </source>
</evidence>